<dbReference type="InterPro" id="IPR016181">
    <property type="entry name" value="Acyl_CoA_acyltransferase"/>
</dbReference>
<dbReference type="eggNOG" id="KOG3234">
    <property type="taxonomic scope" value="Eukaryota"/>
</dbReference>
<keyword evidence="2" id="KW-0012">Acyltransferase</keyword>
<feature type="compositionally biased region" description="Acidic residues" evidence="3">
    <location>
        <begin position="267"/>
        <end position="285"/>
    </location>
</feature>
<proteinExistence type="predicted"/>
<sequence length="786" mass="88230">MSLFGGDAGAQPSDSSFDSEAEQSQDSSTRPSPSPEREPTPQDAPNTEDLYAELEADFASQSESESESDEPTRPNRFQGPRYTWRKYTAADREIAESLDQTQNQDLAAHLYNAHALKKRVRRPPQELAGLSSWQNNEHWLKKGDELQYADIPGEMQTNLVPSKDWTAWPLPPPETRKPHGESGRGTISSWPDDWTIGNADEQDIGEELRDEMLATILRQAKERWRARETADASVRELDRTARSRSRSRSKSIKSARSHRSMSRADTDANDDDLGTEDGEAQEDEQEKFGHILGKRRGRVAQRVTHVTPTFLADDAKARRILDPMINSILTKADDLALAIRRTRLNHFGRKDYTDRSSQSDWTNNSSDSGTDSDSDVVMDDAKAEPLSKKRSRPGSTADERSPSATRDETGRAGLIDWSEVLGLAAVKGWDERVIARATQRCATLFGESMSFIPLDENRAAMPVSEPVQYTPSTIPAPNMTASRPVPKRPLFPIGTWRCPHVGCYGHEKDFESPHRVVEHCKRVHGYDPRTNDSDNEDRAVGGVHIDGFLQPIVAQRGWLERGKSRAGREKKRQKIAQVDGATNPPLRPLQAPKMATIRPMRPNDLLRISCTNLDHLTETYNIGFYMEYLTKWPELCQVIEGIDGNIEGYILGKLESSPYAAPITPYSPATTGRKYPNYLPWHGHITALTVAPSARRLGHATALSSALERSSDAANAWFVDLFVRASNEIAKELYRKMGYSVYRRVKDYYNDGEDAFDMRKPLGRDKERGTVRENGEDVAVSPDDVW</sequence>
<evidence type="ECO:0000259" key="4">
    <source>
        <dbReference type="PROSITE" id="PS51186"/>
    </source>
</evidence>
<dbReference type="GO" id="GO:0004596">
    <property type="term" value="F:protein-N-terminal amino-acid acetyltransferase activity"/>
    <property type="evidence" value="ECO:0000318"/>
    <property type="project" value="GO_Central"/>
</dbReference>
<dbReference type="PANTHER" id="PTHR45910:SF1">
    <property type="entry name" value="N-ALPHA-ACETYLTRANSFERASE 20"/>
    <property type="match status" value="1"/>
</dbReference>
<dbReference type="RefSeq" id="XP_001791499.1">
    <property type="nucleotide sequence ID" value="XM_001791447.1"/>
</dbReference>
<feature type="domain" description="N-acetyltransferase" evidence="4">
    <location>
        <begin position="595"/>
        <end position="763"/>
    </location>
</feature>
<feature type="compositionally biased region" description="Basic and acidic residues" evidence="3">
    <location>
        <begin position="759"/>
        <end position="775"/>
    </location>
</feature>
<dbReference type="STRING" id="321614.Q0V586"/>
<dbReference type="FunFam" id="3.40.630.30:FF:000058">
    <property type="entry name" value="N-acetyltransferase (Nat5)"/>
    <property type="match status" value="1"/>
</dbReference>
<dbReference type="VEuPathDB" id="FungiDB:JI435_008280"/>
<dbReference type="Gene3D" id="3.40.630.30">
    <property type="match status" value="1"/>
</dbReference>
<dbReference type="HOGENOM" id="CLU_017870_2_0_1"/>
<dbReference type="InParanoid" id="Q0V586"/>
<gene>
    <name evidence="5" type="ORF">SNOG_00828</name>
</gene>
<dbReference type="VEuPathDB" id="FungiDB:JI435_300500"/>
<accession>Q0V586</accession>
<keyword evidence="1" id="KW-0808">Transferase</keyword>
<dbReference type="AlphaFoldDB" id="Q0V586"/>
<feature type="region of interest" description="Disordered" evidence="3">
    <location>
        <begin position="222"/>
        <end position="293"/>
    </location>
</feature>
<dbReference type="GeneID" id="5967539"/>
<dbReference type="PROSITE" id="PS51186">
    <property type="entry name" value="GNAT"/>
    <property type="match status" value="1"/>
</dbReference>
<organism evidence="5 6">
    <name type="scientific">Phaeosphaeria nodorum (strain SN15 / ATCC MYA-4574 / FGSC 10173)</name>
    <name type="common">Glume blotch fungus</name>
    <name type="synonym">Parastagonospora nodorum</name>
    <dbReference type="NCBI Taxonomy" id="321614"/>
    <lineage>
        <taxon>Eukaryota</taxon>
        <taxon>Fungi</taxon>
        <taxon>Dikarya</taxon>
        <taxon>Ascomycota</taxon>
        <taxon>Pezizomycotina</taxon>
        <taxon>Dothideomycetes</taxon>
        <taxon>Pleosporomycetidae</taxon>
        <taxon>Pleosporales</taxon>
        <taxon>Pleosporineae</taxon>
        <taxon>Phaeosphaeriaceae</taxon>
        <taxon>Parastagonospora</taxon>
    </lineage>
</organism>
<dbReference type="GO" id="GO:0031416">
    <property type="term" value="C:NatB complex"/>
    <property type="evidence" value="ECO:0000318"/>
    <property type="project" value="GO_Central"/>
</dbReference>
<feature type="region of interest" description="Disordered" evidence="3">
    <location>
        <begin position="1"/>
        <end position="83"/>
    </location>
</feature>
<dbReference type="InterPro" id="IPR019622">
    <property type="entry name" value="Rrn9_dom"/>
</dbReference>
<feature type="compositionally biased region" description="Low complexity" evidence="3">
    <location>
        <begin position="359"/>
        <end position="369"/>
    </location>
</feature>
<feature type="compositionally biased region" description="Basic residues" evidence="3">
    <location>
        <begin position="242"/>
        <end position="261"/>
    </location>
</feature>
<feature type="region of interest" description="Disordered" evidence="3">
    <location>
        <begin position="562"/>
        <end position="589"/>
    </location>
</feature>
<feature type="region of interest" description="Disordered" evidence="3">
    <location>
        <begin position="159"/>
        <end position="198"/>
    </location>
</feature>
<feature type="region of interest" description="Disordered" evidence="3">
    <location>
        <begin position="350"/>
        <end position="411"/>
    </location>
</feature>
<dbReference type="Proteomes" id="UP000001055">
    <property type="component" value="Unassembled WGS sequence"/>
</dbReference>
<reference evidence="6" key="1">
    <citation type="journal article" date="2007" name="Plant Cell">
        <title>Dothideomycete-plant interactions illuminated by genome sequencing and EST analysis of the wheat pathogen Stagonospora nodorum.</title>
        <authorList>
            <person name="Hane J.K."/>
            <person name="Lowe R.G."/>
            <person name="Solomon P.S."/>
            <person name="Tan K.C."/>
            <person name="Schoch C.L."/>
            <person name="Spatafora J.W."/>
            <person name="Crous P.W."/>
            <person name="Kodira C."/>
            <person name="Birren B.W."/>
            <person name="Galagan J.E."/>
            <person name="Torriani S.F."/>
            <person name="McDonald B.A."/>
            <person name="Oliver R.P."/>
        </authorList>
    </citation>
    <scope>NUCLEOTIDE SEQUENCE [LARGE SCALE GENOMIC DNA]</scope>
    <source>
        <strain evidence="6">SN15 / ATCC MYA-4574 / FGSC 10173</strain>
    </source>
</reference>
<dbReference type="KEGG" id="pno:SNOG_00828"/>
<evidence type="ECO:0000313" key="6">
    <source>
        <dbReference type="Proteomes" id="UP000001055"/>
    </source>
</evidence>
<name>Q0V586_PHANO</name>
<dbReference type="PANTHER" id="PTHR45910">
    <property type="entry name" value="N-ALPHA-ACETYLTRANSFERASE 20"/>
    <property type="match status" value="1"/>
</dbReference>
<dbReference type="InterPro" id="IPR000182">
    <property type="entry name" value="GNAT_dom"/>
</dbReference>
<evidence type="ECO:0000256" key="3">
    <source>
        <dbReference type="SAM" id="MobiDB-lite"/>
    </source>
</evidence>
<dbReference type="SUPFAM" id="SSF55729">
    <property type="entry name" value="Acyl-CoA N-acyltransferases (Nat)"/>
    <property type="match status" value="1"/>
</dbReference>
<evidence type="ECO:0000256" key="2">
    <source>
        <dbReference type="ARBA" id="ARBA00023315"/>
    </source>
</evidence>
<evidence type="ECO:0000313" key="5">
    <source>
        <dbReference type="EMBL" id="EAT92323.2"/>
    </source>
</evidence>
<dbReference type="Pfam" id="PF00583">
    <property type="entry name" value="Acetyltransf_1"/>
    <property type="match status" value="1"/>
</dbReference>
<protein>
    <recommendedName>
        <fullName evidence="4">N-acetyltransferase domain-containing protein</fullName>
    </recommendedName>
</protein>
<feature type="region of interest" description="Disordered" evidence="3">
    <location>
        <begin position="759"/>
        <end position="786"/>
    </location>
</feature>
<feature type="compositionally biased region" description="Basic and acidic residues" evidence="3">
    <location>
        <begin position="222"/>
        <end position="241"/>
    </location>
</feature>
<dbReference type="InterPro" id="IPR051646">
    <property type="entry name" value="NatB_acetyltransferase_subunit"/>
</dbReference>
<dbReference type="EMBL" id="CH445325">
    <property type="protein sequence ID" value="EAT92323.2"/>
    <property type="molecule type" value="Genomic_DNA"/>
</dbReference>
<feature type="compositionally biased region" description="Basic and acidic residues" evidence="3">
    <location>
        <begin position="397"/>
        <end position="410"/>
    </location>
</feature>
<dbReference type="Pfam" id="PF10680">
    <property type="entry name" value="RRN9"/>
    <property type="match status" value="1"/>
</dbReference>
<dbReference type="GO" id="GO:0032956">
    <property type="term" value="P:regulation of actin cytoskeleton organization"/>
    <property type="evidence" value="ECO:0000318"/>
    <property type="project" value="GO_Central"/>
</dbReference>
<evidence type="ECO:0000256" key="1">
    <source>
        <dbReference type="ARBA" id="ARBA00022679"/>
    </source>
</evidence>